<dbReference type="InterPro" id="IPR004360">
    <property type="entry name" value="Glyas_Fos-R_dOase_dom"/>
</dbReference>
<dbReference type="InterPro" id="IPR029068">
    <property type="entry name" value="Glyas_Bleomycin-R_OHBP_Dase"/>
</dbReference>
<dbReference type="InterPro" id="IPR037523">
    <property type="entry name" value="VOC_core"/>
</dbReference>
<name>E5XRD6_SEGRC</name>
<dbReference type="Proteomes" id="UP000004816">
    <property type="component" value="Unassembled WGS sequence"/>
</dbReference>
<keyword evidence="3" id="KW-1185">Reference proteome</keyword>
<sequence>MDILASRFILYPADYAESLRFYRDALGLAIFREYPGGTVFFAGGGLIELAGHGPASAAETNKAAAILLQVRDVYAVERDLRARGIAVEREAKQEPWGLHELRLRDPQGTLLILAHVPEDHPQRRAGSIPAQP</sequence>
<organism evidence="2 3">
    <name type="scientific">Segniliparus rugosus (strain ATCC BAA-974 / DSM 45345 / CCUG 50838 / CIP 108380 / JCM 13579 / CDC 945)</name>
    <dbReference type="NCBI Taxonomy" id="679197"/>
    <lineage>
        <taxon>Bacteria</taxon>
        <taxon>Bacillati</taxon>
        <taxon>Actinomycetota</taxon>
        <taxon>Actinomycetes</taxon>
        <taxon>Mycobacteriales</taxon>
        <taxon>Segniliparaceae</taxon>
        <taxon>Segniliparus</taxon>
    </lineage>
</organism>
<comment type="caution">
    <text evidence="2">The sequence shown here is derived from an EMBL/GenBank/DDBJ whole genome shotgun (WGS) entry which is preliminary data.</text>
</comment>
<protein>
    <recommendedName>
        <fullName evidence="1">VOC domain-containing protein</fullName>
    </recommendedName>
</protein>
<accession>E5XRD6</accession>
<dbReference type="PROSITE" id="PS51819">
    <property type="entry name" value="VOC"/>
    <property type="match status" value="1"/>
</dbReference>
<evidence type="ECO:0000259" key="1">
    <source>
        <dbReference type="PROSITE" id="PS51819"/>
    </source>
</evidence>
<dbReference type="Pfam" id="PF00903">
    <property type="entry name" value="Glyoxalase"/>
    <property type="match status" value="1"/>
</dbReference>
<dbReference type="EMBL" id="ACZI02000002">
    <property type="protein sequence ID" value="EFV13106.1"/>
    <property type="molecule type" value="Genomic_DNA"/>
</dbReference>
<dbReference type="STRING" id="679197.HMPREF9336_02058"/>
<evidence type="ECO:0000313" key="3">
    <source>
        <dbReference type="Proteomes" id="UP000004816"/>
    </source>
</evidence>
<dbReference type="Gene3D" id="3.10.180.10">
    <property type="entry name" value="2,3-Dihydroxybiphenyl 1,2-Dioxygenase, domain 1"/>
    <property type="match status" value="1"/>
</dbReference>
<dbReference type="SUPFAM" id="SSF54593">
    <property type="entry name" value="Glyoxalase/Bleomycin resistance protein/Dihydroxybiphenyl dioxygenase"/>
    <property type="match status" value="1"/>
</dbReference>
<dbReference type="AlphaFoldDB" id="E5XRD6"/>
<feature type="domain" description="VOC" evidence="1">
    <location>
        <begin position="1"/>
        <end position="116"/>
    </location>
</feature>
<dbReference type="RefSeq" id="WP_007470078.1">
    <property type="nucleotide sequence ID" value="NZ_KI391953.1"/>
</dbReference>
<dbReference type="OrthoDB" id="3428042at2"/>
<dbReference type="eggNOG" id="COG0346">
    <property type="taxonomic scope" value="Bacteria"/>
</dbReference>
<proteinExistence type="predicted"/>
<dbReference type="HOGENOM" id="CLU_160046_0_0_11"/>
<evidence type="ECO:0000313" key="2">
    <source>
        <dbReference type="EMBL" id="EFV13106.1"/>
    </source>
</evidence>
<gene>
    <name evidence="2" type="ORF">HMPREF9336_02058</name>
</gene>
<reference evidence="2 3" key="1">
    <citation type="journal article" date="2011" name="Stand. Genomic Sci.">
        <title>High quality draft genome sequence of Segniliparus rugosus CDC 945(T)= (ATCC BAA-974(T)).</title>
        <authorList>
            <person name="Earl A.M."/>
            <person name="Desjardins C.A."/>
            <person name="Fitzgerald M.G."/>
            <person name="Arachchi H.M."/>
            <person name="Zeng Q."/>
            <person name="Mehta T."/>
            <person name="Griggs A."/>
            <person name="Birren B.W."/>
            <person name="Toney N.C."/>
            <person name="Carr J."/>
            <person name="Posey J."/>
            <person name="Butler W.R."/>
        </authorList>
    </citation>
    <scope>NUCLEOTIDE SEQUENCE [LARGE SCALE GENOMIC DNA]</scope>
    <source>
        <strain evidence="3">ATCC BAA-974 / DSM 45345 / CCUG 50838 / CIP 108380 / JCM 13579 / CDC 945</strain>
    </source>
</reference>